<protein>
    <submittedName>
        <fullName evidence="1">Uncharacterized protein</fullName>
    </submittedName>
</protein>
<dbReference type="AlphaFoldDB" id="A0A1G2KS31"/>
<organism evidence="1 2">
    <name type="scientific">Candidatus Sungbacteria bacterium RIFCSPHIGHO2_02_FULL_51_29</name>
    <dbReference type="NCBI Taxonomy" id="1802273"/>
    <lineage>
        <taxon>Bacteria</taxon>
        <taxon>Candidatus Sungiibacteriota</taxon>
    </lineage>
</organism>
<gene>
    <name evidence="1" type="ORF">A3C16_04065</name>
</gene>
<name>A0A1G2KS31_9BACT</name>
<dbReference type="EMBL" id="MHQL01000041">
    <property type="protein sequence ID" value="OHA02245.1"/>
    <property type="molecule type" value="Genomic_DNA"/>
</dbReference>
<dbReference type="Proteomes" id="UP000177811">
    <property type="component" value="Unassembled WGS sequence"/>
</dbReference>
<reference evidence="1 2" key="1">
    <citation type="journal article" date="2016" name="Nat. Commun.">
        <title>Thousands of microbial genomes shed light on interconnected biogeochemical processes in an aquifer system.</title>
        <authorList>
            <person name="Anantharaman K."/>
            <person name="Brown C.T."/>
            <person name="Hug L.A."/>
            <person name="Sharon I."/>
            <person name="Castelle C.J."/>
            <person name="Probst A.J."/>
            <person name="Thomas B.C."/>
            <person name="Singh A."/>
            <person name="Wilkins M.J."/>
            <person name="Karaoz U."/>
            <person name="Brodie E.L."/>
            <person name="Williams K.H."/>
            <person name="Hubbard S.S."/>
            <person name="Banfield J.F."/>
        </authorList>
    </citation>
    <scope>NUCLEOTIDE SEQUENCE [LARGE SCALE GENOMIC DNA]</scope>
</reference>
<evidence type="ECO:0000313" key="2">
    <source>
        <dbReference type="Proteomes" id="UP000177811"/>
    </source>
</evidence>
<proteinExistence type="predicted"/>
<sequence>MLLTFSAVSAGAIDWKPLSPDTREVLAASSPHVGAVLKKASTYAVDKELLYLLEENGTITVSNVGADSVDPAEITYTDTTCPPIVPNTTLSAKQRIRQALQEELIAISTSKPLSEKDLGYITDKIAEEYEKTLDFGDDTQRYSEVDMLELIELLHSLPTHNMVLALETRMWSKIYNSNKEPEQTLGIAEKMLEVVHKFDLTPYLTEYWLSTDSETAGRFVIRKGSYQNQLIPPTLGHMLYLIEGFTFYAQVRGGDMPAVSVDDALRVLESKGALIVQN</sequence>
<comment type="caution">
    <text evidence="1">The sequence shown here is derived from an EMBL/GenBank/DDBJ whole genome shotgun (WGS) entry which is preliminary data.</text>
</comment>
<evidence type="ECO:0000313" key="1">
    <source>
        <dbReference type="EMBL" id="OHA02245.1"/>
    </source>
</evidence>
<accession>A0A1G2KS31</accession>